<dbReference type="CDD" id="cd06261">
    <property type="entry name" value="TM_PBP2"/>
    <property type="match status" value="1"/>
</dbReference>
<proteinExistence type="inferred from homology"/>
<keyword evidence="6 7" id="KW-0472">Membrane</keyword>
<dbReference type="RefSeq" id="WP_110939719.1">
    <property type="nucleotide sequence ID" value="NZ_FQZV01000005.1"/>
</dbReference>
<dbReference type="SUPFAM" id="SSF160964">
    <property type="entry name" value="MalF N-terminal region-like"/>
    <property type="match status" value="1"/>
</dbReference>
<organism evidence="9 10">
    <name type="scientific">Geosporobacter subterraneus DSM 17957</name>
    <dbReference type="NCBI Taxonomy" id="1121919"/>
    <lineage>
        <taxon>Bacteria</taxon>
        <taxon>Bacillati</taxon>
        <taxon>Bacillota</taxon>
        <taxon>Clostridia</taxon>
        <taxon>Peptostreptococcales</taxon>
        <taxon>Thermotaleaceae</taxon>
        <taxon>Geosporobacter</taxon>
    </lineage>
</organism>
<keyword evidence="4 7" id="KW-0812">Transmembrane</keyword>
<feature type="transmembrane region" description="Helical" evidence="7">
    <location>
        <begin position="12"/>
        <end position="37"/>
    </location>
</feature>
<dbReference type="STRING" id="1121919.SAMN02745975_00427"/>
<evidence type="ECO:0000256" key="7">
    <source>
        <dbReference type="RuleBase" id="RU363032"/>
    </source>
</evidence>
<evidence type="ECO:0000256" key="5">
    <source>
        <dbReference type="ARBA" id="ARBA00022989"/>
    </source>
</evidence>
<feature type="transmembrane region" description="Helical" evidence="7">
    <location>
        <begin position="71"/>
        <end position="92"/>
    </location>
</feature>
<dbReference type="Pfam" id="PF00528">
    <property type="entry name" value="BPD_transp_1"/>
    <property type="match status" value="1"/>
</dbReference>
<feature type="transmembrane region" description="Helical" evidence="7">
    <location>
        <begin position="154"/>
        <end position="175"/>
    </location>
</feature>
<accession>A0A1M6D9M8</accession>
<dbReference type="GO" id="GO:0005886">
    <property type="term" value="C:plasma membrane"/>
    <property type="evidence" value="ECO:0007669"/>
    <property type="project" value="UniProtKB-SubCell"/>
</dbReference>
<feature type="transmembrane region" description="Helical" evidence="7">
    <location>
        <begin position="130"/>
        <end position="147"/>
    </location>
</feature>
<evidence type="ECO:0000256" key="4">
    <source>
        <dbReference type="ARBA" id="ARBA00022692"/>
    </source>
</evidence>
<dbReference type="PANTHER" id="PTHR30193">
    <property type="entry name" value="ABC TRANSPORTER PERMEASE PROTEIN"/>
    <property type="match status" value="1"/>
</dbReference>
<keyword evidence="2 7" id="KW-0813">Transport</keyword>
<evidence type="ECO:0000313" key="9">
    <source>
        <dbReference type="EMBL" id="SHI69947.1"/>
    </source>
</evidence>
<dbReference type="EMBL" id="FQZV01000005">
    <property type="protein sequence ID" value="SHI69947.1"/>
    <property type="molecule type" value="Genomic_DNA"/>
</dbReference>
<evidence type="ECO:0000259" key="8">
    <source>
        <dbReference type="PROSITE" id="PS50928"/>
    </source>
</evidence>
<feature type="transmembrane region" description="Helical" evidence="7">
    <location>
        <begin position="259"/>
        <end position="279"/>
    </location>
</feature>
<comment type="similarity">
    <text evidence="7">Belongs to the binding-protein-dependent transport system permease family.</text>
</comment>
<sequence length="294" mass="33616">MTKLLKKYEGMLYITPWLIGIIVFTAFPFITSFVLSFTNYNLMSAPKFIGLQNYITMFRSPDFRKAFGVTFRYVAITVPLKLAFALFIAYILNFKIKGVNFFRTAYYLPSILGGSVAISILWRFLFADTGLINIFLGFLGFQSISWLGNPTYAIFTLSLLRVWQFGSPMVIFLAALKNIPESLYEAAKIDGASKVSMFFKITLPLITPVVFFNFIMQLIQAFQEFNAPYIITGGGPLKSTYLLPLMIYDNSFKYFKMGYGSALSWFLFVVIMIFTAITFRSEKYWVHYSDGGDE</sequence>
<feature type="transmembrane region" description="Helical" evidence="7">
    <location>
        <begin position="227"/>
        <end position="247"/>
    </location>
</feature>
<dbReference type="Gene3D" id="1.10.3720.10">
    <property type="entry name" value="MetI-like"/>
    <property type="match status" value="1"/>
</dbReference>
<dbReference type="OrthoDB" id="9779462at2"/>
<dbReference type="PROSITE" id="PS50928">
    <property type="entry name" value="ABC_TM1"/>
    <property type="match status" value="1"/>
</dbReference>
<keyword evidence="3" id="KW-1003">Cell membrane</keyword>
<evidence type="ECO:0000256" key="2">
    <source>
        <dbReference type="ARBA" id="ARBA00022448"/>
    </source>
</evidence>
<evidence type="ECO:0000256" key="6">
    <source>
        <dbReference type="ARBA" id="ARBA00023136"/>
    </source>
</evidence>
<protein>
    <submittedName>
        <fullName evidence="9">Oligogalacturonide ABC transporter membrane protein</fullName>
    </submittedName>
</protein>
<keyword evidence="10" id="KW-1185">Reference proteome</keyword>
<feature type="domain" description="ABC transmembrane type-1" evidence="8">
    <location>
        <begin position="67"/>
        <end position="278"/>
    </location>
</feature>
<evidence type="ECO:0000256" key="1">
    <source>
        <dbReference type="ARBA" id="ARBA00004651"/>
    </source>
</evidence>
<dbReference type="InterPro" id="IPR051393">
    <property type="entry name" value="ABC_transporter_permease"/>
</dbReference>
<comment type="subcellular location">
    <subcellularLocation>
        <location evidence="1 7">Cell membrane</location>
        <topology evidence="1 7">Multi-pass membrane protein</topology>
    </subcellularLocation>
</comment>
<reference evidence="10" key="1">
    <citation type="submission" date="2016-11" db="EMBL/GenBank/DDBJ databases">
        <authorList>
            <person name="Varghese N."/>
            <person name="Submissions S."/>
        </authorList>
    </citation>
    <scope>NUCLEOTIDE SEQUENCE [LARGE SCALE GENOMIC DNA]</scope>
    <source>
        <strain evidence="10">DSM 17957</strain>
    </source>
</reference>
<dbReference type="GO" id="GO:0055085">
    <property type="term" value="P:transmembrane transport"/>
    <property type="evidence" value="ECO:0007669"/>
    <property type="project" value="InterPro"/>
</dbReference>
<dbReference type="PANTHER" id="PTHR30193:SF1">
    <property type="entry name" value="ABC TRANSPORTER PERMEASE PROTEIN YESP-RELATED"/>
    <property type="match status" value="1"/>
</dbReference>
<name>A0A1M6D9M8_9FIRM</name>
<dbReference type="InterPro" id="IPR035906">
    <property type="entry name" value="MetI-like_sf"/>
</dbReference>
<dbReference type="AlphaFoldDB" id="A0A1M6D9M8"/>
<feature type="transmembrane region" description="Helical" evidence="7">
    <location>
        <begin position="104"/>
        <end position="124"/>
    </location>
</feature>
<evidence type="ECO:0000256" key="3">
    <source>
        <dbReference type="ARBA" id="ARBA00022475"/>
    </source>
</evidence>
<feature type="transmembrane region" description="Helical" evidence="7">
    <location>
        <begin position="195"/>
        <end position="215"/>
    </location>
</feature>
<dbReference type="Proteomes" id="UP000184536">
    <property type="component" value="Unassembled WGS sequence"/>
</dbReference>
<gene>
    <name evidence="9" type="ORF">SAMN02745975_00427</name>
</gene>
<dbReference type="InterPro" id="IPR000515">
    <property type="entry name" value="MetI-like"/>
</dbReference>
<keyword evidence="5 7" id="KW-1133">Transmembrane helix</keyword>
<evidence type="ECO:0000313" key="10">
    <source>
        <dbReference type="Proteomes" id="UP000184536"/>
    </source>
</evidence>
<dbReference type="SUPFAM" id="SSF161098">
    <property type="entry name" value="MetI-like"/>
    <property type="match status" value="1"/>
</dbReference>